<sequence>MLSRYDFARKQQIIPGVFADRLNGN</sequence>
<evidence type="ECO:0008006" key="3">
    <source>
        <dbReference type="Google" id="ProtNLM"/>
    </source>
</evidence>
<protein>
    <recommendedName>
        <fullName evidence="3">Transposase</fullName>
    </recommendedName>
</protein>
<evidence type="ECO:0000313" key="2">
    <source>
        <dbReference type="Proteomes" id="UP001162030"/>
    </source>
</evidence>
<keyword evidence="2" id="KW-1185">Reference proteome</keyword>
<reference evidence="1 2" key="1">
    <citation type="submission" date="2023-03" db="EMBL/GenBank/DDBJ databases">
        <authorList>
            <person name="Pearce D."/>
        </authorList>
    </citation>
    <scope>NUCLEOTIDE SEQUENCE [LARGE SCALE GENOMIC DNA]</scope>
    <source>
        <strain evidence="1">Msz</strain>
    </source>
</reference>
<organism evidence="1 2">
    <name type="scientific">Methylocaldum szegediense</name>
    <dbReference type="NCBI Taxonomy" id="73780"/>
    <lineage>
        <taxon>Bacteria</taxon>
        <taxon>Pseudomonadati</taxon>
        <taxon>Pseudomonadota</taxon>
        <taxon>Gammaproteobacteria</taxon>
        <taxon>Methylococcales</taxon>
        <taxon>Methylococcaceae</taxon>
        <taxon>Methylocaldum</taxon>
    </lineage>
</organism>
<accession>A0ABN8XAA2</accession>
<dbReference type="Proteomes" id="UP001162030">
    <property type="component" value="Chromosome"/>
</dbReference>
<evidence type="ECO:0000313" key="1">
    <source>
        <dbReference type="EMBL" id="CAI8932250.1"/>
    </source>
</evidence>
<gene>
    <name evidence="1" type="ORF">MSZNOR_4067</name>
</gene>
<name>A0ABN8XAA2_9GAMM</name>
<proteinExistence type="predicted"/>
<dbReference type="EMBL" id="OX458333">
    <property type="protein sequence ID" value="CAI8932250.1"/>
    <property type="molecule type" value="Genomic_DNA"/>
</dbReference>